<dbReference type="InterPro" id="IPR039425">
    <property type="entry name" value="RNA_pol_sigma-70-like"/>
</dbReference>
<proteinExistence type="inferred from homology"/>
<dbReference type="Pfam" id="PF04542">
    <property type="entry name" value="Sigma70_r2"/>
    <property type="match status" value="1"/>
</dbReference>
<evidence type="ECO:0000256" key="2">
    <source>
        <dbReference type="ARBA" id="ARBA00023015"/>
    </source>
</evidence>
<dbReference type="GO" id="GO:0006352">
    <property type="term" value="P:DNA-templated transcription initiation"/>
    <property type="evidence" value="ECO:0007669"/>
    <property type="project" value="InterPro"/>
</dbReference>
<evidence type="ECO:0000256" key="4">
    <source>
        <dbReference type="ARBA" id="ARBA00023163"/>
    </source>
</evidence>
<keyword evidence="2" id="KW-0805">Transcription regulation</keyword>
<dbReference type="Proteomes" id="UP000646776">
    <property type="component" value="Unassembled WGS sequence"/>
</dbReference>
<evidence type="ECO:0000313" key="7">
    <source>
        <dbReference type="EMBL" id="GGT53972.1"/>
    </source>
</evidence>
<dbReference type="SUPFAM" id="SSF88659">
    <property type="entry name" value="Sigma3 and sigma4 domains of RNA polymerase sigma factors"/>
    <property type="match status" value="1"/>
</dbReference>
<dbReference type="NCBIfam" id="TIGR02937">
    <property type="entry name" value="sigma70-ECF"/>
    <property type="match status" value="1"/>
</dbReference>
<reference evidence="7" key="2">
    <citation type="submission" date="2020-09" db="EMBL/GenBank/DDBJ databases">
        <authorList>
            <person name="Sun Q."/>
            <person name="Ohkuma M."/>
        </authorList>
    </citation>
    <scope>NUCLEOTIDE SEQUENCE</scope>
    <source>
        <strain evidence="7">JCM 4125</strain>
    </source>
</reference>
<dbReference type="InterPro" id="IPR007627">
    <property type="entry name" value="RNA_pol_sigma70_r2"/>
</dbReference>
<dbReference type="Gene3D" id="1.10.1740.10">
    <property type="match status" value="1"/>
</dbReference>
<dbReference type="PANTHER" id="PTHR43133">
    <property type="entry name" value="RNA POLYMERASE ECF-TYPE SIGMA FACTO"/>
    <property type="match status" value="1"/>
</dbReference>
<evidence type="ECO:0000256" key="1">
    <source>
        <dbReference type="ARBA" id="ARBA00010641"/>
    </source>
</evidence>
<keyword evidence="8" id="KW-1185">Reference proteome</keyword>
<dbReference type="InterPro" id="IPR036388">
    <property type="entry name" value="WH-like_DNA-bd_sf"/>
</dbReference>
<dbReference type="Gene3D" id="1.10.10.10">
    <property type="entry name" value="Winged helix-like DNA-binding domain superfamily/Winged helix DNA-binding domain"/>
    <property type="match status" value="1"/>
</dbReference>
<dbReference type="PANTHER" id="PTHR43133:SF51">
    <property type="entry name" value="RNA POLYMERASE SIGMA FACTOR"/>
    <property type="match status" value="1"/>
</dbReference>
<dbReference type="GO" id="GO:0016987">
    <property type="term" value="F:sigma factor activity"/>
    <property type="evidence" value="ECO:0007669"/>
    <property type="project" value="UniProtKB-KW"/>
</dbReference>
<comment type="caution">
    <text evidence="7">The sequence shown here is derived from an EMBL/GenBank/DDBJ whole genome shotgun (WGS) entry which is preliminary data.</text>
</comment>
<comment type="similarity">
    <text evidence="1">Belongs to the sigma-70 factor family. ECF subfamily.</text>
</comment>
<dbReference type="AlphaFoldDB" id="A0A918LV22"/>
<organism evidence="7 8">
    <name type="scientific">Streptomyces phaeofaciens</name>
    <dbReference type="NCBI Taxonomy" id="68254"/>
    <lineage>
        <taxon>Bacteria</taxon>
        <taxon>Bacillati</taxon>
        <taxon>Actinomycetota</taxon>
        <taxon>Actinomycetes</taxon>
        <taxon>Kitasatosporales</taxon>
        <taxon>Streptomycetaceae</taxon>
        <taxon>Streptomyces</taxon>
    </lineage>
</organism>
<gene>
    <name evidence="7" type="primary">rpoE</name>
    <name evidence="7" type="ORF">GCM10010226_33900</name>
</gene>
<protein>
    <submittedName>
        <fullName evidence="7">RNA polymerase sigma factor</fullName>
    </submittedName>
</protein>
<dbReference type="SUPFAM" id="SSF88946">
    <property type="entry name" value="Sigma2 domain of RNA polymerase sigma factors"/>
    <property type="match status" value="1"/>
</dbReference>
<keyword evidence="4" id="KW-0804">Transcription</keyword>
<evidence type="ECO:0000313" key="8">
    <source>
        <dbReference type="Proteomes" id="UP000646776"/>
    </source>
</evidence>
<name>A0A918LV22_9ACTN</name>
<dbReference type="InterPro" id="IPR013324">
    <property type="entry name" value="RNA_pol_sigma_r3/r4-like"/>
</dbReference>
<dbReference type="InterPro" id="IPR013325">
    <property type="entry name" value="RNA_pol_sigma_r2"/>
</dbReference>
<dbReference type="InterPro" id="IPR014284">
    <property type="entry name" value="RNA_pol_sigma-70_dom"/>
</dbReference>
<accession>A0A918LV22</accession>
<sequence>MKTEHEPPTAVAALLSRARAGDAQAMNDLLTEITPYVAHVCFPIARDNASDAVQEALLAIYRGLGTLREPAAFYGWVRSVTVREAVRTAKRLKVAEAACSEVESGHPANPLDAVHINDVLDRLSAQHRQVLALRFYGLNEDEMAATLSLPVGTVRSRLYRARRRFQEAWQPHAA</sequence>
<dbReference type="EMBL" id="BMSA01000008">
    <property type="protein sequence ID" value="GGT53972.1"/>
    <property type="molecule type" value="Genomic_DNA"/>
</dbReference>
<dbReference type="GO" id="GO:0003677">
    <property type="term" value="F:DNA binding"/>
    <property type="evidence" value="ECO:0007669"/>
    <property type="project" value="InterPro"/>
</dbReference>
<dbReference type="Pfam" id="PF08281">
    <property type="entry name" value="Sigma70_r4_2"/>
    <property type="match status" value="1"/>
</dbReference>
<feature type="domain" description="RNA polymerase sigma factor 70 region 4 type 2" evidence="6">
    <location>
        <begin position="118"/>
        <end position="164"/>
    </location>
</feature>
<reference evidence="7" key="1">
    <citation type="journal article" date="2014" name="Int. J. Syst. Evol. Microbiol.">
        <title>Complete genome sequence of Corynebacterium casei LMG S-19264T (=DSM 44701T), isolated from a smear-ripened cheese.</title>
        <authorList>
            <consortium name="US DOE Joint Genome Institute (JGI-PGF)"/>
            <person name="Walter F."/>
            <person name="Albersmeier A."/>
            <person name="Kalinowski J."/>
            <person name="Ruckert C."/>
        </authorList>
    </citation>
    <scope>NUCLEOTIDE SEQUENCE</scope>
    <source>
        <strain evidence="7">JCM 4125</strain>
    </source>
</reference>
<feature type="domain" description="RNA polymerase sigma-70 region 2" evidence="5">
    <location>
        <begin position="37"/>
        <end position="91"/>
    </location>
</feature>
<dbReference type="InterPro" id="IPR013249">
    <property type="entry name" value="RNA_pol_sigma70_r4_t2"/>
</dbReference>
<evidence type="ECO:0000259" key="6">
    <source>
        <dbReference type="Pfam" id="PF08281"/>
    </source>
</evidence>
<evidence type="ECO:0000256" key="3">
    <source>
        <dbReference type="ARBA" id="ARBA00023082"/>
    </source>
</evidence>
<dbReference type="RefSeq" id="WP_189712101.1">
    <property type="nucleotide sequence ID" value="NZ_BMSA01000008.1"/>
</dbReference>
<evidence type="ECO:0000259" key="5">
    <source>
        <dbReference type="Pfam" id="PF04542"/>
    </source>
</evidence>
<keyword evidence="3" id="KW-0731">Sigma factor</keyword>